<gene>
    <name evidence="2" type="ORF">ON753_23145</name>
</gene>
<dbReference type="InterPro" id="IPR010905">
    <property type="entry name" value="Glyco_hydro_88"/>
</dbReference>
<evidence type="ECO:0000313" key="3">
    <source>
        <dbReference type="Proteomes" id="UP001300261"/>
    </source>
</evidence>
<keyword evidence="3" id="KW-1185">Reference proteome</keyword>
<dbReference type="Pfam" id="PF07470">
    <property type="entry name" value="Glyco_hydro_88"/>
    <property type="match status" value="1"/>
</dbReference>
<evidence type="ECO:0000256" key="1">
    <source>
        <dbReference type="ARBA" id="ARBA00022801"/>
    </source>
</evidence>
<protein>
    <submittedName>
        <fullName evidence="2">Glycoside hydrolase family 88 protein</fullName>
    </submittedName>
</protein>
<reference evidence="2 3" key="1">
    <citation type="journal article" date="2016" name="Int. J. Syst. Evol. Microbiol.">
        <title>Labrenzia salina sp. nov., isolated from the rhizosphere of the halophyte Arthrocnemum macrostachyum.</title>
        <authorList>
            <person name="Camacho M."/>
            <person name="Redondo-Gomez S."/>
            <person name="Rodriguez-Llorente I."/>
            <person name="Rohde M."/>
            <person name="Sproer C."/>
            <person name="Schumann P."/>
            <person name="Klenk H.P."/>
            <person name="Montero-Calasanz M.D.C."/>
        </authorList>
    </citation>
    <scope>NUCLEOTIDE SEQUENCE [LARGE SCALE GENOMIC DNA]</scope>
    <source>
        <strain evidence="2 3">DSM 29163</strain>
    </source>
</reference>
<dbReference type="Gene3D" id="1.50.10.10">
    <property type="match status" value="1"/>
</dbReference>
<dbReference type="RefSeq" id="WP_265965958.1">
    <property type="nucleotide sequence ID" value="NZ_JAPEVI010000003.1"/>
</dbReference>
<evidence type="ECO:0000313" key="2">
    <source>
        <dbReference type="EMBL" id="MCX2725222.1"/>
    </source>
</evidence>
<dbReference type="GO" id="GO:0016787">
    <property type="term" value="F:hydrolase activity"/>
    <property type="evidence" value="ECO:0007669"/>
    <property type="project" value="UniProtKB-KW"/>
</dbReference>
<dbReference type="Proteomes" id="UP001300261">
    <property type="component" value="Unassembled WGS sequence"/>
</dbReference>
<dbReference type="InterPro" id="IPR008928">
    <property type="entry name" value="6-hairpin_glycosidase_sf"/>
</dbReference>
<accession>A0ABT3R7U0</accession>
<dbReference type="PANTHER" id="PTHR33886:SF8">
    <property type="entry name" value="UNSATURATED RHAMNOGALACTURONAN HYDROLASE (EUROFUNG)"/>
    <property type="match status" value="1"/>
</dbReference>
<dbReference type="InterPro" id="IPR012341">
    <property type="entry name" value="6hp_glycosidase-like_sf"/>
</dbReference>
<organism evidence="2 3">
    <name type="scientific">Roseibium salinum</name>
    <dbReference type="NCBI Taxonomy" id="1604349"/>
    <lineage>
        <taxon>Bacteria</taxon>
        <taxon>Pseudomonadati</taxon>
        <taxon>Pseudomonadota</taxon>
        <taxon>Alphaproteobacteria</taxon>
        <taxon>Hyphomicrobiales</taxon>
        <taxon>Stappiaceae</taxon>
        <taxon>Roseibium</taxon>
    </lineage>
</organism>
<sequence length="364" mass="40786">MLTEFFERYVTVYQPYKGGNWCYEDGLIYRGLELLHMATGDNRWLSHLKRLVDARILSGPRLSGYALTEYNIDNIRPGGALLYLDMLTGDPRYLACADLLADQLASHPRTKSGVYWHKARYPWQIWLDGLYMAAPFQIAYAHARNQPELISDSLNQIGIALKATYVPETGLYAHAFDEARKQDWADPWTGRSQAHWARALGWLCMCLVDVADLVGPAAFAPLRQRTTDLLNRILELRTQNGLWLQVIDAPDLEGNYIESSASAMFVYALKRAERLDLIGPVREDLLSGLIDYSVRKAPDGAIRMSGICEVAGLGGFEEKYRDGTPEYYLSEPVVDNDPKGVGPLMMCVATSLMDQPARSTVAAP</sequence>
<dbReference type="PANTHER" id="PTHR33886">
    <property type="entry name" value="UNSATURATED RHAMNOGALACTURONAN HYDROLASE (EUROFUNG)"/>
    <property type="match status" value="1"/>
</dbReference>
<proteinExistence type="predicted"/>
<comment type="caution">
    <text evidence="2">The sequence shown here is derived from an EMBL/GenBank/DDBJ whole genome shotgun (WGS) entry which is preliminary data.</text>
</comment>
<dbReference type="SUPFAM" id="SSF48208">
    <property type="entry name" value="Six-hairpin glycosidases"/>
    <property type="match status" value="1"/>
</dbReference>
<dbReference type="EMBL" id="JAPEVI010000003">
    <property type="protein sequence ID" value="MCX2725222.1"/>
    <property type="molecule type" value="Genomic_DNA"/>
</dbReference>
<dbReference type="InterPro" id="IPR052043">
    <property type="entry name" value="PolySaccharide_Degr_Enz"/>
</dbReference>
<name>A0ABT3R7U0_9HYPH</name>
<keyword evidence="1 2" id="KW-0378">Hydrolase</keyword>